<dbReference type="Gene3D" id="2.60.20.10">
    <property type="entry name" value="Crystallins"/>
    <property type="match status" value="5"/>
</dbReference>
<feature type="region of interest" description="Disordered" evidence="3">
    <location>
        <begin position="2152"/>
        <end position="2374"/>
    </location>
</feature>
<dbReference type="Pfam" id="PF00030">
    <property type="entry name" value="Crystall"/>
    <property type="match status" value="4"/>
</dbReference>
<feature type="compositionally biased region" description="Polar residues" evidence="3">
    <location>
        <begin position="1500"/>
        <end position="1509"/>
    </location>
</feature>
<dbReference type="GO" id="GO:0002088">
    <property type="term" value="P:lens development in camera-type eye"/>
    <property type="evidence" value="ECO:0007669"/>
    <property type="project" value="TreeGrafter"/>
</dbReference>
<feature type="region of interest" description="Disordered" evidence="3">
    <location>
        <begin position="2101"/>
        <end position="2139"/>
    </location>
</feature>
<feature type="region of interest" description="Disordered" evidence="3">
    <location>
        <begin position="1874"/>
        <end position="1998"/>
    </location>
</feature>
<feature type="region of interest" description="Disordered" evidence="3">
    <location>
        <begin position="2389"/>
        <end position="2456"/>
    </location>
</feature>
<feature type="region of interest" description="Disordered" evidence="3">
    <location>
        <begin position="951"/>
        <end position="1756"/>
    </location>
</feature>
<dbReference type="InterPro" id="IPR050252">
    <property type="entry name" value="Beta/Gamma-Crystallin"/>
</dbReference>
<feature type="compositionally biased region" description="Polar residues" evidence="3">
    <location>
        <begin position="1240"/>
        <end position="1281"/>
    </location>
</feature>
<feature type="compositionally biased region" description="Low complexity" evidence="3">
    <location>
        <begin position="1582"/>
        <end position="1596"/>
    </location>
</feature>
<dbReference type="SMART" id="SM00247">
    <property type="entry name" value="XTALbg"/>
    <property type="match status" value="5"/>
</dbReference>
<feature type="region of interest" description="Disordered" evidence="3">
    <location>
        <begin position="346"/>
        <end position="927"/>
    </location>
</feature>
<protein>
    <submittedName>
        <fullName evidence="5">Absent in melanoma 1-like protein</fullName>
    </submittedName>
</protein>
<feature type="compositionally biased region" description="Polar residues" evidence="3">
    <location>
        <begin position="1437"/>
        <end position="1457"/>
    </location>
</feature>
<keyword evidence="2" id="KW-0677">Repeat</keyword>
<feature type="compositionally biased region" description="Polar residues" evidence="3">
    <location>
        <begin position="407"/>
        <end position="424"/>
    </location>
</feature>
<proteinExistence type="inferred from homology"/>
<feature type="domain" description="Beta/gamma crystallin 'Greek key'" evidence="4">
    <location>
        <begin position="2589"/>
        <end position="2628"/>
    </location>
</feature>
<feature type="compositionally biased region" description="Polar residues" evidence="3">
    <location>
        <begin position="2011"/>
        <end position="2026"/>
    </location>
</feature>
<feature type="compositionally biased region" description="Basic and acidic residues" evidence="3">
    <location>
        <begin position="1028"/>
        <end position="1039"/>
    </location>
</feature>
<feature type="compositionally biased region" description="Basic and acidic residues" evidence="3">
    <location>
        <begin position="291"/>
        <end position="312"/>
    </location>
</feature>
<feature type="compositionally biased region" description="Gly residues" evidence="3">
    <location>
        <begin position="88"/>
        <end position="98"/>
    </location>
</feature>
<feature type="compositionally biased region" description="Polar residues" evidence="3">
    <location>
        <begin position="961"/>
        <end position="995"/>
    </location>
</feature>
<feature type="compositionally biased region" description="Basic and acidic residues" evidence="3">
    <location>
        <begin position="105"/>
        <end position="130"/>
    </location>
</feature>
<feature type="compositionally biased region" description="Basic and acidic residues" evidence="3">
    <location>
        <begin position="583"/>
        <end position="592"/>
    </location>
</feature>
<feature type="compositionally biased region" description="Basic and acidic residues" evidence="3">
    <location>
        <begin position="758"/>
        <end position="787"/>
    </location>
</feature>
<dbReference type="InterPro" id="IPR011024">
    <property type="entry name" value="G_crystallin-like"/>
</dbReference>
<feature type="compositionally biased region" description="Polar residues" evidence="3">
    <location>
        <begin position="1943"/>
        <end position="1952"/>
    </location>
</feature>
<feature type="domain" description="Beta/gamma crystallin 'Greek key'" evidence="4">
    <location>
        <begin position="2725"/>
        <end position="2767"/>
    </location>
</feature>
<feature type="compositionally biased region" description="Basic residues" evidence="3">
    <location>
        <begin position="137"/>
        <end position="146"/>
    </location>
</feature>
<feature type="compositionally biased region" description="Polar residues" evidence="3">
    <location>
        <begin position="1727"/>
        <end position="1737"/>
    </location>
</feature>
<feature type="compositionally biased region" description="Basic and acidic residues" evidence="3">
    <location>
        <begin position="621"/>
        <end position="640"/>
    </location>
</feature>
<feature type="compositionally biased region" description="Polar residues" evidence="3">
    <location>
        <begin position="2101"/>
        <end position="2115"/>
    </location>
</feature>
<feature type="compositionally biased region" description="Polar residues" evidence="3">
    <location>
        <begin position="1172"/>
        <end position="1188"/>
    </location>
</feature>
<feature type="compositionally biased region" description="Polar residues" evidence="3">
    <location>
        <begin position="593"/>
        <end position="620"/>
    </location>
</feature>
<dbReference type="STRING" id="84645.A0A498M152"/>
<feature type="compositionally biased region" description="Polar residues" evidence="3">
    <location>
        <begin position="1041"/>
        <end position="1060"/>
    </location>
</feature>
<feature type="compositionally biased region" description="Polar residues" evidence="3">
    <location>
        <begin position="1089"/>
        <end position="1116"/>
    </location>
</feature>
<feature type="compositionally biased region" description="Basic and acidic residues" evidence="3">
    <location>
        <begin position="1875"/>
        <end position="1884"/>
    </location>
</feature>
<dbReference type="SUPFAM" id="SSF49695">
    <property type="entry name" value="gamma-Crystallin-like"/>
    <property type="match status" value="3"/>
</dbReference>
<feature type="domain" description="Beta/gamma crystallin 'Greek key'" evidence="4">
    <location>
        <begin position="2920"/>
        <end position="2962"/>
    </location>
</feature>
<comment type="similarity">
    <text evidence="1">Belongs to the beta/gamma-crystallin family.</text>
</comment>
<feature type="compositionally biased region" description="Basic and acidic residues" evidence="3">
    <location>
        <begin position="810"/>
        <end position="821"/>
    </location>
</feature>
<feature type="compositionally biased region" description="Polar residues" evidence="3">
    <location>
        <begin position="1412"/>
        <end position="1424"/>
    </location>
</feature>
<feature type="compositionally biased region" description="Low complexity" evidence="3">
    <location>
        <begin position="1519"/>
        <end position="1535"/>
    </location>
</feature>
<reference evidence="5 6" key="1">
    <citation type="submission" date="2018-03" db="EMBL/GenBank/DDBJ databases">
        <title>Draft genome sequence of Rohu Carp (Labeo rohita).</title>
        <authorList>
            <person name="Das P."/>
            <person name="Kushwaha B."/>
            <person name="Joshi C.G."/>
            <person name="Kumar D."/>
            <person name="Nagpure N.S."/>
            <person name="Sahoo L."/>
            <person name="Das S.P."/>
            <person name="Bit A."/>
            <person name="Patnaik S."/>
            <person name="Meher P.K."/>
            <person name="Jayasankar P."/>
            <person name="Koringa P.G."/>
            <person name="Patel N.V."/>
            <person name="Hinsu A.T."/>
            <person name="Kumar R."/>
            <person name="Pandey M."/>
            <person name="Agarwal S."/>
            <person name="Srivastava S."/>
            <person name="Singh M."/>
            <person name="Iquebal M.A."/>
            <person name="Jaiswal S."/>
            <person name="Angadi U.B."/>
            <person name="Kumar N."/>
            <person name="Raza M."/>
            <person name="Shah T.M."/>
            <person name="Rai A."/>
            <person name="Jena J.K."/>
        </authorList>
    </citation>
    <scope>NUCLEOTIDE SEQUENCE [LARGE SCALE GENOMIC DNA]</scope>
    <source>
        <strain evidence="5">DASCIFA01</strain>
        <tissue evidence="5">Testis</tissue>
    </source>
</reference>
<feature type="compositionally biased region" description="Polar residues" evidence="3">
    <location>
        <begin position="364"/>
        <end position="373"/>
    </location>
</feature>
<feature type="compositionally biased region" description="Polar residues" evidence="3">
    <location>
        <begin position="1197"/>
        <end position="1218"/>
    </location>
</feature>
<evidence type="ECO:0000313" key="5">
    <source>
        <dbReference type="EMBL" id="RXN14260.1"/>
    </source>
</evidence>
<dbReference type="GO" id="GO:0005212">
    <property type="term" value="F:structural constituent of eye lens"/>
    <property type="evidence" value="ECO:0007669"/>
    <property type="project" value="TreeGrafter"/>
</dbReference>
<evidence type="ECO:0000259" key="4">
    <source>
        <dbReference type="PROSITE" id="PS50915"/>
    </source>
</evidence>
<feature type="compositionally biased region" description="Polar residues" evidence="3">
    <location>
        <begin position="1014"/>
        <end position="1027"/>
    </location>
</feature>
<feature type="region of interest" description="Disordered" evidence="3">
    <location>
        <begin position="2011"/>
        <end position="2044"/>
    </location>
</feature>
<feature type="compositionally biased region" description="Polar residues" evidence="3">
    <location>
        <begin position="526"/>
        <end position="535"/>
    </location>
</feature>
<feature type="compositionally biased region" description="Polar residues" evidence="3">
    <location>
        <begin position="445"/>
        <end position="464"/>
    </location>
</feature>
<comment type="caution">
    <text evidence="5">The sequence shown here is derived from an EMBL/GenBank/DDBJ whole genome shotgun (WGS) entry which is preliminary data.</text>
</comment>
<feature type="compositionally biased region" description="Polar residues" evidence="3">
    <location>
        <begin position="1361"/>
        <end position="1398"/>
    </location>
</feature>
<feature type="compositionally biased region" description="Polar residues" evidence="3">
    <location>
        <begin position="2268"/>
        <end position="2293"/>
    </location>
</feature>
<feature type="compositionally biased region" description="Polar residues" evidence="3">
    <location>
        <begin position="473"/>
        <end position="490"/>
    </location>
</feature>
<dbReference type="EMBL" id="QBIY01012911">
    <property type="protein sequence ID" value="RXN14260.1"/>
    <property type="molecule type" value="Genomic_DNA"/>
</dbReference>
<feature type="compositionally biased region" description="Basic and acidic residues" evidence="3">
    <location>
        <begin position="647"/>
        <end position="664"/>
    </location>
</feature>
<dbReference type="PANTHER" id="PTHR11818:SF2">
    <property type="entry name" value="BETA_GAMMA CRYSTALLIN DOMAIN-CONTAINING PROTEIN 1"/>
    <property type="match status" value="1"/>
</dbReference>
<dbReference type="GO" id="GO:0007601">
    <property type="term" value="P:visual perception"/>
    <property type="evidence" value="ECO:0007669"/>
    <property type="project" value="TreeGrafter"/>
</dbReference>
<feature type="compositionally biased region" description="Polar residues" evidence="3">
    <location>
        <begin position="836"/>
        <end position="852"/>
    </location>
</feature>
<feature type="domain" description="Beta/gamma crystallin 'Greek key'" evidence="4">
    <location>
        <begin position="2829"/>
        <end position="2871"/>
    </location>
</feature>
<feature type="compositionally biased region" description="Polar residues" evidence="3">
    <location>
        <begin position="903"/>
        <end position="917"/>
    </location>
</feature>
<dbReference type="PROSITE" id="PS50915">
    <property type="entry name" value="CRYSTALLIN_BETA_GAMMA"/>
    <property type="match status" value="7"/>
</dbReference>
<feature type="compositionally biased region" description="Basic and acidic residues" evidence="3">
    <location>
        <begin position="681"/>
        <end position="718"/>
    </location>
</feature>
<feature type="compositionally biased region" description="Low complexity" evidence="3">
    <location>
        <begin position="1691"/>
        <end position="1701"/>
    </location>
</feature>
<feature type="compositionally biased region" description="Polar residues" evidence="3">
    <location>
        <begin position="2154"/>
        <end position="2163"/>
    </location>
</feature>
<feature type="region of interest" description="Disordered" evidence="3">
    <location>
        <begin position="279"/>
        <end position="317"/>
    </location>
</feature>
<feature type="compositionally biased region" description="Polar residues" evidence="3">
    <location>
        <begin position="2183"/>
        <end position="2205"/>
    </location>
</feature>
<feature type="domain" description="Beta/gamma crystallin 'Greek key'" evidence="4">
    <location>
        <begin position="2629"/>
        <end position="2678"/>
    </location>
</feature>
<gene>
    <name evidence="5" type="ORF">ROHU_037199</name>
</gene>
<feature type="compositionally biased region" description="Polar residues" evidence="3">
    <location>
        <begin position="166"/>
        <end position="176"/>
    </location>
</feature>
<evidence type="ECO:0000256" key="1">
    <source>
        <dbReference type="ARBA" id="ARBA00009646"/>
    </source>
</evidence>
<feature type="compositionally biased region" description="Basic and acidic residues" evidence="3">
    <location>
        <begin position="1459"/>
        <end position="1469"/>
    </location>
</feature>
<evidence type="ECO:0000256" key="3">
    <source>
        <dbReference type="SAM" id="MobiDB-lite"/>
    </source>
</evidence>
<feature type="compositionally biased region" description="Polar residues" evidence="3">
    <location>
        <begin position="1616"/>
        <end position="1628"/>
    </location>
</feature>
<dbReference type="PANTHER" id="PTHR11818">
    <property type="entry name" value="BETA/GAMMA CRYSTALLIN"/>
    <property type="match status" value="1"/>
</dbReference>
<feature type="domain" description="Beta/gamma crystallin 'Greek key'" evidence="4">
    <location>
        <begin position="2779"/>
        <end position="2828"/>
    </location>
</feature>
<dbReference type="InterPro" id="IPR001064">
    <property type="entry name" value="Beta/gamma_crystallin"/>
</dbReference>
<evidence type="ECO:0000313" key="6">
    <source>
        <dbReference type="Proteomes" id="UP000290572"/>
    </source>
</evidence>
<feature type="compositionally biased region" description="Low complexity" evidence="3">
    <location>
        <begin position="1061"/>
        <end position="1074"/>
    </location>
</feature>
<feature type="compositionally biased region" description="Polar residues" evidence="3">
    <location>
        <begin position="2227"/>
        <end position="2247"/>
    </location>
</feature>
<sequence>MAESPQERSPGVLSRIGSWLSWGWGSPASSGDDPTSQTQPEEASDEDHGETGQPAGADETDTSPALGESDPAETSPSLTWNAKHLTLGRGGGDGTGGRPKGHVKRQVERTRETCRKNRRSRSFERRKAPELFDQMGRRRSGRRRRSSHGDGGGAPATSPTNPQPESPATTSLTSGPRTAWADSAFEEAANSLPEASGAQAPDSGSCEDVVRAEWVEARLSEDTDSPSSPESLFHAALVYSEMDEERVVRLTESAESKRRSIKVSHSEVVFAKKVFVGSEDQNEDQNVTFKDATDTKRPRSDDRARFPEDRVDGTGVKSKGRIADKISLFERGGASAVSSSTNLRRLDISPARPVASRLKDLTESAGTRSSSAPPSVKERALNFRRGEEKLPLPSGHTLNEGLLKTAEISSSGRFEKTTAQTDTSGEPKARSKPHLNIDQTDSKSHNATQSTPALSESTSDSNIGNKEADSLPLVSSPTDETPQGKSPNRTGSRSKKRKGKDPLSPTKQEMGQEVTDKKDRPLVDVVQTTEQYLKSTSDKERPISDGVVVSKKPKVPPKLEKAAEIMQTTKKKLDSNKSPQTEMKSKERENSKSFETQTVAAASDTHPPTSRKISSQTEHSSIQEKIERTDIDFRTEEKQKHSNKKQPVQERSEGEQGEGQRNRDVIVNTLFGESGKPDPSVTKEEKPPSLEAVKEANSKDSFETAKSRKDAIRNRASETDTLVLPEKDTTPFVPKVENTPENDPKSAQRPSKSNQKSPGKDCLTEITNRKQKNDHVTETTEARKHNNEVNASKPTEQKVGGISTKKKQGKSKDISVVRQEDTTIMATSDGKETQTTEKNSFTKENAPSTSRTPAIADPALVKDQNDQMDAIISPQIPPTEGGGVKKDAPPPQSQPENGEEQKTQIVSCKSDLQQPSIDTKKEVTSTEMTSIVNGDIQSVETEDQFYDCLTESGENTLPEIPSNNESLSLSSVKEKPTSLSSKATEASTEQVSENFTAKPASTDDTAFGLPASSDVKNTALSNSANKKTANEKTPEKPTAIEKTTSPQASSIEETSTLPASTNEKTTPLPETTTEIISATPQDSNDEKTTSPLDSTNEMTTPPPVSTNEKNTTPSESANKRTTTEKTTLPPASPSVITTHEKPTNIEMNTTPRASTNETTSTLPASTKEKTTLPASTTETIPVSLGSNDDNNKPPPASTNEKTTTPQASNNETTSTLPASTKGKTTKGKERKGRDMRPTLPASTPETPASTDEETTSPLDSTNEKTTTLQASNNETTSTLPASTKGKERKGRDLRPALPASTTETISASLGSRDDKNKPPPASTDDETTSPLDSTNEKTTTLPASTTETISASLGPRDDQNKSPPTSTNEKNTTPPESANTRTAIERTTTPLASTNETTPILPASTKEKTTPLPASTTETVSASLGSRDDKNKPPPASTNEVICSLPVSTNAKTTPPSDSADKKTTEQKDAYLLASTDENIAHSPASTNETISALLGPASEKTTPSTASANEKAMPLPALTIETTSTESNSTSLGSGDDKTTPPSVVTNKIPPASTDEKTTSSLDSASRKTKNEVIIPPPAPNNEKTNETTTTPSASTKEKTTPAKSPAKENAAPPLSSTSPLVSNDITSKNERTTPLPVPSSIPITSSNGESITPLSSSKEKTLSPQDYESGKTTSSPEPINKKPLVSEVSAKAKIAASKSTDPSTRKKEFILKPLNLPQIPIAPGSSFQSRDSPSSWLDVDHQRPKKKKLLIPEPNLSSSVSETNLLNVSGEFDPDDFITNVKRLAMPFNLPQRKHNKHRLQAPPFAMPAIKEDRFEKPFDPEEFQYGLRRRREFIFDLAPNAISKSQDTEVKEVDIKPKRESILTRSLIFQRARKESEKEEKEEGSDENTTEPPKAKSRLERCSIVSMLRSPSKGRRMEFLSPTESPSDGPLSPSDGSGSTAPALSQLAPTTKPPKLISVEETLAKNDSHSAQSGSQVILKPSRDIGPAMTPDLKTTSKDTTIAMFTDTNTPFLPSGTQTSSQVVLKPTKDDEPTLVPDLKTTSLDPSVTMLTDKNAALKPTYTQSSSQNVLKLIKDDGPAMTPDLRATSRDPTVTLLTDTNAPLDGSQTSSKVVPKPTKDDEPTLVPDLKTTSLDPSVTMLTDKNAALKPTYTQSSSQNVLKPIKDDGPAMTPDLRATSRDPTVTLLTETNAPLDGSQTSSKVVPKPTKDDEPTQAPDLKATSADPSVTLLTDTNTSSPSSGSQVVLKPIKDDGPPMTPDLKATSMDTTVTLLTDTNAPSPPNGSRTSSKVVPKPTKDDRLSQAPDLKATSADPPVTVLTDTNAPPPASSGSQNVLKPIETGTTDLKANSRDPTVTLLTDTNTPSPANGSQTFQVVLKDDGPTLTSVLKTTSLDPPVTMLTDSAPPPPSSGSQNVVKPIKDDGPAITPDPKTNSRDPTVTMFTDTKPPPLLNDTQTDSGVVLQPDGPTLKPTTVDPVVTKITDANAPPSLPSFDGIKLPSFLEKFLPKEPENTQLPKKIDPLVARESASVPGLVDLNKAVDAAAGKIPEVTIPPAPVVPAAQIPQAKPQRELPNIPAARGIHRRPAKIVIFEHPQFSGQSFEFYRDQPDATHMQLSSVVSIKVVRGCWILYEKPGFQGRCIALEEERVTDLPNEWAEEGEETSAPVVIGSVRLAVRDYTPPRIELFTEPTGMGRSFEYVDDTEEVGSYSRPQNTGSIKVHSGLWLVYSDPGFQGLLAVLEAGEYPFPQEWGFPVPMVGSLRPLRMGAMKVENPNAVKAVLYEKAGLQGRCVEVQGDVFSFTTTETDPSDSDNHGLNCVESLKILGGLWVGYDREGFDGQQFVLEEGEYLDWTDWGGTGEKLLSLRPVFMDFSSPHMKMFSEPDFSERGASIDLVEPLYNVADTRYGLHTRSIEVLAGVWVAFEGAGFSGQQYVLEKGLYGSPEDWGASHSRICSAVPVVLIELFSESGFGGTSVLVQDSLPTMPSGFSVRSCRVHAGSGECFSAHQCVLEEGFYSDLRTMGFTQPDVSVLSLQPTGFELSVPSVVLFERSGLRGRRTVLTTSSVNLQMTHSCSRVSSVLVLGGM</sequence>
<feature type="compositionally biased region" description="Basic and acidic residues" evidence="3">
    <location>
        <begin position="376"/>
        <end position="390"/>
    </location>
</feature>
<feature type="compositionally biased region" description="Polar residues" evidence="3">
    <location>
        <begin position="27"/>
        <end position="41"/>
    </location>
</feature>
<feature type="domain" description="Beta/gamma crystallin 'Greek key'" evidence="4">
    <location>
        <begin position="3045"/>
        <end position="3085"/>
    </location>
</feature>
<accession>A0A498M152</accession>
<feature type="compositionally biased region" description="Polar residues" evidence="3">
    <location>
        <begin position="748"/>
        <end position="757"/>
    </location>
</feature>
<feature type="compositionally biased region" description="Polar residues" evidence="3">
    <location>
        <begin position="1145"/>
        <end position="1164"/>
    </location>
</feature>
<feature type="compositionally biased region" description="Polar residues" evidence="3">
    <location>
        <begin position="1643"/>
        <end position="1679"/>
    </location>
</feature>
<organism evidence="5 6">
    <name type="scientific">Labeo rohita</name>
    <name type="common">Indian major carp</name>
    <name type="synonym">Cyprinus rohita</name>
    <dbReference type="NCBI Taxonomy" id="84645"/>
    <lineage>
        <taxon>Eukaryota</taxon>
        <taxon>Metazoa</taxon>
        <taxon>Chordata</taxon>
        <taxon>Craniata</taxon>
        <taxon>Vertebrata</taxon>
        <taxon>Euteleostomi</taxon>
        <taxon>Actinopterygii</taxon>
        <taxon>Neopterygii</taxon>
        <taxon>Teleostei</taxon>
        <taxon>Ostariophysi</taxon>
        <taxon>Cypriniformes</taxon>
        <taxon>Cyprinidae</taxon>
        <taxon>Labeoninae</taxon>
        <taxon>Labeonini</taxon>
        <taxon>Labeo</taxon>
    </lineage>
</organism>
<dbReference type="Proteomes" id="UP000290572">
    <property type="component" value="Unassembled WGS sequence"/>
</dbReference>
<feature type="region of interest" description="Disordered" evidence="3">
    <location>
        <begin position="1"/>
        <end position="208"/>
    </location>
</feature>
<feature type="compositionally biased region" description="Polar residues" evidence="3">
    <location>
        <begin position="2322"/>
        <end position="2374"/>
    </location>
</feature>
<keyword evidence="6" id="KW-1185">Reference proteome</keyword>
<dbReference type="PRINTS" id="PR01367">
    <property type="entry name" value="BGCRYSTALLIN"/>
</dbReference>
<feature type="compositionally biased region" description="Low complexity" evidence="3">
    <location>
        <begin position="1928"/>
        <end position="1942"/>
    </location>
</feature>
<evidence type="ECO:0000256" key="2">
    <source>
        <dbReference type="ARBA" id="ARBA00022737"/>
    </source>
</evidence>
<name>A0A498M152_LABRO</name>
<feature type="compositionally biased region" description="Polar residues" evidence="3">
    <location>
        <begin position="1328"/>
        <end position="1351"/>
    </location>
</feature>
<feature type="compositionally biased region" description="Polar residues" evidence="3">
    <location>
        <begin position="1299"/>
        <end position="1309"/>
    </location>
</feature>